<evidence type="ECO:0000256" key="1">
    <source>
        <dbReference type="SAM" id="MobiDB-lite"/>
    </source>
</evidence>
<evidence type="ECO:0000313" key="3">
    <source>
        <dbReference type="Proteomes" id="UP000595197"/>
    </source>
</evidence>
<feature type="region of interest" description="Disordered" evidence="1">
    <location>
        <begin position="208"/>
        <end position="231"/>
    </location>
</feature>
<dbReference type="Proteomes" id="UP000595197">
    <property type="component" value="Chromosome"/>
</dbReference>
<proteinExistence type="predicted"/>
<dbReference type="RefSeq" id="WP_201073360.1">
    <property type="nucleotide sequence ID" value="NZ_CP067420.1"/>
</dbReference>
<dbReference type="EMBL" id="CP067420">
    <property type="protein sequence ID" value="QQP88447.1"/>
    <property type="molecule type" value="Genomic_DNA"/>
</dbReference>
<organism evidence="2 3">
    <name type="scientific">Skermanella cutis</name>
    <dbReference type="NCBI Taxonomy" id="2775420"/>
    <lineage>
        <taxon>Bacteria</taxon>
        <taxon>Pseudomonadati</taxon>
        <taxon>Pseudomonadota</taxon>
        <taxon>Alphaproteobacteria</taxon>
        <taxon>Rhodospirillales</taxon>
        <taxon>Azospirillaceae</taxon>
        <taxon>Skermanella</taxon>
    </lineage>
</organism>
<evidence type="ECO:0008006" key="4">
    <source>
        <dbReference type="Google" id="ProtNLM"/>
    </source>
</evidence>
<accession>A0ABX7B2V3</accession>
<gene>
    <name evidence="2" type="ORF">IGS68_20735</name>
</gene>
<name>A0ABX7B2V3_9PROT</name>
<evidence type="ECO:0000313" key="2">
    <source>
        <dbReference type="EMBL" id="QQP88447.1"/>
    </source>
</evidence>
<reference evidence="2" key="1">
    <citation type="submission" date="2021-02" db="EMBL/GenBank/DDBJ databases">
        <title>Skermanella TT6 skin isolate.</title>
        <authorList>
            <person name="Lee K."/>
            <person name="Ganzorig M."/>
        </authorList>
    </citation>
    <scope>NUCLEOTIDE SEQUENCE</scope>
    <source>
        <strain evidence="2">TT6</strain>
    </source>
</reference>
<sequence length="231" mass="24528">MTTDKLVAVLMLTATMMLPTGCGGVNNALTSKKQTVEYYRIYNLATDAGKQAVGKAASDGLGRNTSNINTTMPIPASAELPEKPGRFKITDPMAGTKLGALASMSGGLGFKTAECEGAAWTAKAVRTVSGSNTLNLSTCLFQYKGGYHLDMYATFTKVEGGLSEISRQMAYAAVGTPEEWVEKTFNDVLLKIREQTGAEITYLEGYPEPGPLPWLDQGDRAGQPASPKPGT</sequence>
<protein>
    <recommendedName>
        <fullName evidence="4">Lipoprotein</fullName>
    </recommendedName>
</protein>
<keyword evidence="3" id="KW-1185">Reference proteome</keyword>